<name>A0A1G4TIW2_9CAUL</name>
<dbReference type="InterPro" id="IPR036691">
    <property type="entry name" value="Endo/exonu/phosph_ase_sf"/>
</dbReference>
<dbReference type="Gene3D" id="3.60.10.10">
    <property type="entry name" value="Endonuclease/exonuclease/phosphatase"/>
    <property type="match status" value="1"/>
</dbReference>
<evidence type="ECO:0000259" key="2">
    <source>
        <dbReference type="Pfam" id="PF03372"/>
    </source>
</evidence>
<dbReference type="Pfam" id="PF03372">
    <property type="entry name" value="Exo_endo_phos"/>
    <property type="match status" value="1"/>
</dbReference>
<keyword evidence="3" id="KW-0378">Hydrolase</keyword>
<evidence type="ECO:0000313" key="3">
    <source>
        <dbReference type="EMBL" id="SCW80519.1"/>
    </source>
</evidence>
<evidence type="ECO:0000313" key="4">
    <source>
        <dbReference type="Proteomes" id="UP000199150"/>
    </source>
</evidence>
<organism evidence="3 4">
    <name type="scientific">Asticcacaulis taihuensis</name>
    <dbReference type="NCBI Taxonomy" id="260084"/>
    <lineage>
        <taxon>Bacteria</taxon>
        <taxon>Pseudomonadati</taxon>
        <taxon>Pseudomonadota</taxon>
        <taxon>Alphaproteobacteria</taxon>
        <taxon>Caulobacterales</taxon>
        <taxon>Caulobacteraceae</taxon>
        <taxon>Asticcacaulis</taxon>
    </lineage>
</organism>
<feature type="domain" description="Endonuclease/exonuclease/phosphatase" evidence="2">
    <location>
        <begin position="111"/>
        <end position="296"/>
    </location>
</feature>
<keyword evidence="1" id="KW-0472">Membrane</keyword>
<keyword evidence="3" id="KW-0255">Endonuclease</keyword>
<feature type="transmembrane region" description="Helical" evidence="1">
    <location>
        <begin position="68"/>
        <end position="88"/>
    </location>
</feature>
<dbReference type="STRING" id="260084.SAMN02927928_3553"/>
<accession>A0A1G4TIW2</accession>
<dbReference type="GO" id="GO:0004519">
    <property type="term" value="F:endonuclease activity"/>
    <property type="evidence" value="ECO:0007669"/>
    <property type="project" value="UniProtKB-KW"/>
</dbReference>
<keyword evidence="1" id="KW-0812">Transmembrane</keyword>
<gene>
    <name evidence="3" type="ORF">SAMN02927928_3553</name>
</gene>
<feature type="transmembrane region" description="Helical" evidence="1">
    <location>
        <begin position="39"/>
        <end position="61"/>
    </location>
</feature>
<dbReference type="GO" id="GO:0004527">
    <property type="term" value="F:exonuclease activity"/>
    <property type="evidence" value="ECO:0007669"/>
    <property type="project" value="UniProtKB-KW"/>
</dbReference>
<dbReference type="AlphaFoldDB" id="A0A1G4TIW2"/>
<dbReference type="SUPFAM" id="SSF56219">
    <property type="entry name" value="DNase I-like"/>
    <property type="match status" value="1"/>
</dbReference>
<sequence length="308" mass="34524">MRVITVLRTSWSSLCIGASALSLAGGLICLKTFHYPLLYLIDIFTLPFLTLTVGLTIAFWLIREKTAWRLGAVASGVWLLALAPQAFVTQAPAPDKVPAVRLMFSNLYIYNKTPERLLDWVDAEKPDIIATVENLTDPKFTPTVNRRYPYQYKYRDTVVYSRYPILASHRGDTEYSFDMLDIRTPQGLMHLAVVHLCQPKIETHDCQSSQMMRLRADITADQRPNTVMVGDFNSDLSAYLLQDFAHDMGFRPMAAPIGTWPSVLPGVLRIGIDNAFAGKHFSLSRRKVGPDNGSDHRPIVVDIRPAGA</sequence>
<reference evidence="4" key="1">
    <citation type="submission" date="2016-10" db="EMBL/GenBank/DDBJ databases">
        <authorList>
            <person name="Varghese N."/>
            <person name="Submissions S."/>
        </authorList>
    </citation>
    <scope>NUCLEOTIDE SEQUENCE [LARGE SCALE GENOMIC DNA]</scope>
    <source>
        <strain evidence="4">CGMCC 1.3431</strain>
    </source>
</reference>
<keyword evidence="3" id="KW-0269">Exonuclease</keyword>
<keyword evidence="4" id="KW-1185">Reference proteome</keyword>
<evidence type="ECO:0000256" key="1">
    <source>
        <dbReference type="SAM" id="Phobius"/>
    </source>
</evidence>
<protein>
    <submittedName>
        <fullName evidence="3">Uncharacterized conserved protein YafD, endonuclease/exonuclease/phosphatase (EEP) superfamily</fullName>
    </submittedName>
</protein>
<keyword evidence="1" id="KW-1133">Transmembrane helix</keyword>
<dbReference type="InterPro" id="IPR005135">
    <property type="entry name" value="Endo/exonuclease/phosphatase"/>
</dbReference>
<dbReference type="EMBL" id="FMTS01000008">
    <property type="protein sequence ID" value="SCW80519.1"/>
    <property type="molecule type" value="Genomic_DNA"/>
</dbReference>
<dbReference type="Proteomes" id="UP000199150">
    <property type="component" value="Unassembled WGS sequence"/>
</dbReference>
<feature type="transmembrane region" description="Helical" evidence="1">
    <location>
        <begin position="12"/>
        <end position="33"/>
    </location>
</feature>
<dbReference type="RefSeq" id="WP_170828372.1">
    <property type="nucleotide sequence ID" value="NZ_FMTS01000008.1"/>
</dbReference>
<proteinExistence type="predicted"/>
<keyword evidence="3" id="KW-0540">Nuclease</keyword>